<sequence>MYESTAHMPMFCASGIHFNNWIGHYAIKLRIKWRERASIKLLLYRNSLSRSIRPPAFAYLPYDPFKENVYQLGNVFLDIIQYYQGLKPFLNLGNAMTRKDPKNE</sequence>
<evidence type="ECO:0000313" key="2">
    <source>
        <dbReference type="Proteomes" id="UP000076154"/>
    </source>
</evidence>
<evidence type="ECO:0000313" key="1">
    <source>
        <dbReference type="EMBL" id="RDB16696.1"/>
    </source>
</evidence>
<name>A0A369JCV0_HYPMA</name>
<dbReference type="InParanoid" id="A0A369JCV0"/>
<dbReference type="OrthoDB" id="5987198at2759"/>
<protein>
    <submittedName>
        <fullName evidence="1">Uncharacterized protein</fullName>
    </submittedName>
</protein>
<comment type="caution">
    <text evidence="1">The sequence shown here is derived from an EMBL/GenBank/DDBJ whole genome shotgun (WGS) entry which is preliminary data.</text>
</comment>
<reference evidence="1" key="1">
    <citation type="submission" date="2018-04" db="EMBL/GenBank/DDBJ databases">
        <title>Whole genome sequencing of Hypsizygus marmoreus.</title>
        <authorList>
            <person name="Choi I.-G."/>
            <person name="Min B."/>
            <person name="Kim J.-G."/>
            <person name="Kim S."/>
            <person name="Oh Y.-L."/>
            <person name="Kong W.-S."/>
            <person name="Park H."/>
            <person name="Jeong J."/>
            <person name="Song E.-S."/>
        </authorList>
    </citation>
    <scope>NUCLEOTIDE SEQUENCE [LARGE SCALE GENOMIC DNA]</scope>
    <source>
        <strain evidence="1">51987-8</strain>
    </source>
</reference>
<gene>
    <name evidence="1" type="ORF">Hypma_002479</name>
</gene>
<dbReference type="Proteomes" id="UP000076154">
    <property type="component" value="Unassembled WGS sequence"/>
</dbReference>
<organism evidence="1 2">
    <name type="scientific">Hypsizygus marmoreus</name>
    <name type="common">White beech mushroom</name>
    <name type="synonym">Agaricus marmoreus</name>
    <dbReference type="NCBI Taxonomy" id="39966"/>
    <lineage>
        <taxon>Eukaryota</taxon>
        <taxon>Fungi</taxon>
        <taxon>Dikarya</taxon>
        <taxon>Basidiomycota</taxon>
        <taxon>Agaricomycotina</taxon>
        <taxon>Agaricomycetes</taxon>
        <taxon>Agaricomycetidae</taxon>
        <taxon>Agaricales</taxon>
        <taxon>Tricholomatineae</taxon>
        <taxon>Lyophyllaceae</taxon>
        <taxon>Hypsizygus</taxon>
    </lineage>
</organism>
<proteinExistence type="predicted"/>
<accession>A0A369JCV0</accession>
<keyword evidence="2" id="KW-1185">Reference proteome</keyword>
<dbReference type="AlphaFoldDB" id="A0A369JCV0"/>
<dbReference type="EMBL" id="LUEZ02000122">
    <property type="protein sequence ID" value="RDB16696.1"/>
    <property type="molecule type" value="Genomic_DNA"/>
</dbReference>